<reference evidence="2 3" key="1">
    <citation type="submission" date="2016-07" db="EMBL/GenBank/DDBJ databases">
        <title>Caryophanon tenue genome sequencing.</title>
        <authorList>
            <person name="Verma A."/>
            <person name="Pal Y."/>
            <person name="Krishnamurthi S."/>
        </authorList>
    </citation>
    <scope>NUCLEOTIDE SEQUENCE [LARGE SCALE GENOMIC DNA]</scope>
    <source>
        <strain evidence="2 3">DSM 14152</strain>
    </source>
</reference>
<evidence type="ECO:0000313" key="3">
    <source>
        <dbReference type="Proteomes" id="UP000093199"/>
    </source>
</evidence>
<dbReference type="AlphaFoldDB" id="A0A1C0Y6M9"/>
<proteinExistence type="predicted"/>
<organism evidence="2 3">
    <name type="scientific">Caryophanon tenue</name>
    <dbReference type="NCBI Taxonomy" id="33978"/>
    <lineage>
        <taxon>Bacteria</taxon>
        <taxon>Bacillati</taxon>
        <taxon>Bacillota</taxon>
        <taxon>Bacilli</taxon>
        <taxon>Bacillales</taxon>
        <taxon>Caryophanaceae</taxon>
        <taxon>Caryophanon</taxon>
    </lineage>
</organism>
<evidence type="ECO:0000256" key="1">
    <source>
        <dbReference type="SAM" id="Coils"/>
    </source>
</evidence>
<dbReference type="OrthoDB" id="2456522at2"/>
<keyword evidence="1" id="KW-0175">Coiled coil</keyword>
<sequence>MHDSLMKDIQIAVASYLEEQLAKKDAQIAELTLQNRRLTEENRRLKQQQQSAVKTQSQQPIILRSEQDAKKARALIASDNQDDATRMMYYIALYRWNMKHLHFSMDTMLALWLAMVKQAKKLPAVTDEFKHLHTQLTQCDEASYPILLDVVVLYKTKYPAYFAMLCAVLAKQAMKGVPAFQVFVCLTLAIYAKKEVFTNMPTLYAHVRERSQEAELAKQLKPYPQIVRLFPQLKLKAVKKVQKNVADVQLPQWEAFMTQATTGKYDEAEVVDTFITLAKTNAYEKDLVRSVWKRIFTQYELAHLPMPSRVRTAKLHDDFIEADGQGVFTLLRLYHDEGASVYSRSLLDAVVKKMVKYEAYKPFDVPILLAIYYNGLAERYFTNDKIVTYFKTTASDRAKKMYQLFAQFEALPTEKTFQLAYQEVQMVDVYLEKIGLNRQQFGSRVFSDFYNAPQLLDDTIDFRIPEIVDTIEHPDLTPTLNTQASLVPFGYKVKSTTEQQRWDALQQAISEVGLARVVSSLQSYIRLRLRDPEYTASVAAWSQDLGKLEKAFYEGTLGDMR</sequence>
<name>A0A1C0Y6M9_9BACL</name>
<gene>
    <name evidence="2" type="ORF">A6M13_05230</name>
</gene>
<accession>A0A1C0Y6M9</accession>
<dbReference type="EMBL" id="MASJ01000039">
    <property type="protein sequence ID" value="OCS82804.1"/>
    <property type="molecule type" value="Genomic_DNA"/>
</dbReference>
<dbReference type="Proteomes" id="UP000093199">
    <property type="component" value="Unassembled WGS sequence"/>
</dbReference>
<comment type="caution">
    <text evidence="2">The sequence shown here is derived from an EMBL/GenBank/DDBJ whole genome shotgun (WGS) entry which is preliminary data.</text>
</comment>
<keyword evidence="3" id="KW-1185">Reference proteome</keyword>
<protein>
    <submittedName>
        <fullName evidence="2">Uncharacterized protein</fullName>
    </submittedName>
</protein>
<evidence type="ECO:0000313" key="2">
    <source>
        <dbReference type="EMBL" id="OCS82804.1"/>
    </source>
</evidence>
<feature type="coiled-coil region" evidence="1">
    <location>
        <begin position="14"/>
        <end position="58"/>
    </location>
</feature>
<dbReference type="RefSeq" id="WP_066547261.1">
    <property type="nucleotide sequence ID" value="NZ_MASJ01000039.1"/>
</dbReference>